<sequence length="482" mass="52903">MRLLKTGKRWLLLAHRWLGIVLGLFFALWIGSGLVMLYVPFPRLSEAERLAHLTPIAWERVAIGPDTALAATGFAEAPAGFGLEMRGAEPVYRIAAADGTRATISASTGEKLGPVGADEARAIAGGRGSVETVARDQWTVTARYDRLRPFHKVALGDAAGTERYVSETTGELALDTTRFERGWNWVGAVVHWIYPTPLRARADLWHDVVVWISGIACLGAVSGMVLGIWRLRLRRRYPHGAVTPYRGMARWHHLFGLAGGLTLTSFIVSGWLSMNPNRWFSSPSPPAGWLAAYAGPGAAIGLDPTGVRNLATPATVAIRFTRIGGRWLVRASAAQTTRVARADGARLDEAEIVRAATGAVPASAPPAVERLTAYDRYWYPHHDERALPVLRLRFDDAAATWLHIDPATGEILNRLDRSGRVNRWLFSALHRLDLPVLIFNRPAWDAAQWILNALAAVIALTGLVIGWRRLRRPRPRSVKPAA</sequence>
<name>A0ABQ4TJ77_9HYPH</name>
<feature type="transmembrane region" description="Helical" evidence="1">
    <location>
        <begin position="251"/>
        <end position="272"/>
    </location>
</feature>
<proteinExistence type="predicted"/>
<keyword evidence="1" id="KW-1133">Transmembrane helix</keyword>
<comment type="caution">
    <text evidence="2">The sequence shown here is derived from an EMBL/GenBank/DDBJ whole genome shotgun (WGS) entry which is preliminary data.</text>
</comment>
<evidence type="ECO:0008006" key="4">
    <source>
        <dbReference type="Google" id="ProtNLM"/>
    </source>
</evidence>
<dbReference type="PANTHER" id="PTHR34219">
    <property type="entry name" value="IRON-REGULATED INNER MEMBRANE PROTEIN-RELATED"/>
    <property type="match status" value="1"/>
</dbReference>
<reference evidence="2" key="2">
    <citation type="submission" date="2021-08" db="EMBL/GenBank/DDBJ databases">
        <authorList>
            <person name="Tani A."/>
            <person name="Ola A."/>
            <person name="Ogura Y."/>
            <person name="Katsura K."/>
            <person name="Hayashi T."/>
        </authorList>
    </citation>
    <scope>NUCLEOTIDE SEQUENCE</scope>
    <source>
        <strain evidence="2">DSM 23674</strain>
    </source>
</reference>
<protein>
    <recommendedName>
        <fullName evidence="4">PepSY domain-containing protein</fullName>
    </recommendedName>
</protein>
<accession>A0ABQ4TJ77</accession>
<feature type="transmembrane region" description="Helical" evidence="1">
    <location>
        <begin position="208"/>
        <end position="231"/>
    </location>
</feature>
<dbReference type="EMBL" id="BPRA01000008">
    <property type="protein sequence ID" value="GJE55318.1"/>
    <property type="molecule type" value="Genomic_DNA"/>
</dbReference>
<dbReference type="InterPro" id="IPR005625">
    <property type="entry name" value="PepSY-ass_TM"/>
</dbReference>
<feature type="transmembrane region" description="Helical" evidence="1">
    <location>
        <begin position="20"/>
        <end position="39"/>
    </location>
</feature>
<evidence type="ECO:0000256" key="1">
    <source>
        <dbReference type="SAM" id="Phobius"/>
    </source>
</evidence>
<evidence type="ECO:0000313" key="2">
    <source>
        <dbReference type="EMBL" id="GJE55318.1"/>
    </source>
</evidence>
<keyword evidence="1" id="KW-0812">Transmembrane</keyword>
<keyword evidence="3" id="KW-1185">Reference proteome</keyword>
<dbReference type="PANTHER" id="PTHR34219:SF6">
    <property type="entry name" value="BLR3280 PROTEIN"/>
    <property type="match status" value="1"/>
</dbReference>
<organism evidence="2 3">
    <name type="scientific">Methylobacterium thuringiense</name>
    <dbReference type="NCBI Taxonomy" id="1003091"/>
    <lineage>
        <taxon>Bacteria</taxon>
        <taxon>Pseudomonadati</taxon>
        <taxon>Pseudomonadota</taxon>
        <taxon>Alphaproteobacteria</taxon>
        <taxon>Hyphomicrobiales</taxon>
        <taxon>Methylobacteriaceae</taxon>
        <taxon>Methylobacterium</taxon>
    </lineage>
</organism>
<dbReference type="RefSeq" id="WP_147817934.1">
    <property type="nucleotide sequence ID" value="NZ_BPRA01000008.1"/>
</dbReference>
<keyword evidence="1" id="KW-0472">Membrane</keyword>
<dbReference type="Proteomes" id="UP001055101">
    <property type="component" value="Unassembled WGS sequence"/>
</dbReference>
<gene>
    <name evidence="2" type="ORF">EKPJFOCH_1808</name>
</gene>
<feature type="transmembrane region" description="Helical" evidence="1">
    <location>
        <begin position="449"/>
        <end position="467"/>
    </location>
</feature>
<evidence type="ECO:0000313" key="3">
    <source>
        <dbReference type="Proteomes" id="UP001055101"/>
    </source>
</evidence>
<reference evidence="2" key="1">
    <citation type="journal article" date="2021" name="Front. Microbiol.">
        <title>Comprehensive Comparative Genomics and Phenotyping of Methylobacterium Species.</title>
        <authorList>
            <person name="Alessa O."/>
            <person name="Ogura Y."/>
            <person name="Fujitani Y."/>
            <person name="Takami H."/>
            <person name="Hayashi T."/>
            <person name="Sahin N."/>
            <person name="Tani A."/>
        </authorList>
    </citation>
    <scope>NUCLEOTIDE SEQUENCE</scope>
    <source>
        <strain evidence="2">DSM 23674</strain>
    </source>
</reference>